<dbReference type="InterPro" id="IPR001789">
    <property type="entry name" value="Sig_transdc_resp-reg_receiver"/>
</dbReference>
<evidence type="ECO:0000259" key="6">
    <source>
        <dbReference type="PROSITE" id="PS50110"/>
    </source>
</evidence>
<reference evidence="9 10" key="1">
    <citation type="submission" date="2017-04" db="EMBL/GenBank/DDBJ databases">
        <authorList>
            <person name="Afonso C.L."/>
            <person name="Miller P.J."/>
            <person name="Scott M.A."/>
            <person name="Spackman E."/>
            <person name="Goraichik I."/>
            <person name="Dimitrov K.M."/>
            <person name="Suarez D.L."/>
            <person name="Swayne D.E."/>
        </authorList>
    </citation>
    <scope>NUCLEOTIDE SEQUENCE [LARGE SCALE GENOMIC DNA]</scope>
    <source>
        <strain evidence="9 10">USBA 355</strain>
    </source>
</reference>
<dbReference type="SMART" id="SM00388">
    <property type="entry name" value="HisKA"/>
    <property type="match status" value="1"/>
</dbReference>
<dbReference type="PROSITE" id="PS50112">
    <property type="entry name" value="PAS"/>
    <property type="match status" value="1"/>
</dbReference>
<feature type="domain" description="Histidine kinase" evidence="5">
    <location>
        <begin position="288"/>
        <end position="511"/>
    </location>
</feature>
<dbReference type="SUPFAM" id="SSF52172">
    <property type="entry name" value="CheY-like"/>
    <property type="match status" value="3"/>
</dbReference>
<evidence type="ECO:0000313" key="9">
    <source>
        <dbReference type="EMBL" id="SMF40391.1"/>
    </source>
</evidence>
<evidence type="ECO:0000256" key="2">
    <source>
        <dbReference type="ARBA" id="ARBA00012438"/>
    </source>
</evidence>
<feature type="modified residue" description="4-aspartylphosphate" evidence="4">
    <location>
        <position position="64"/>
    </location>
</feature>
<dbReference type="SUPFAM" id="SSF55785">
    <property type="entry name" value="PYP-like sensor domain (PAS domain)"/>
    <property type="match status" value="1"/>
</dbReference>
<keyword evidence="3 4" id="KW-0597">Phosphoprotein</keyword>
<dbReference type="EMBL" id="FWZX01000014">
    <property type="protein sequence ID" value="SMF40391.1"/>
    <property type="molecule type" value="Genomic_DNA"/>
</dbReference>
<dbReference type="Gene3D" id="1.10.287.130">
    <property type="match status" value="1"/>
</dbReference>
<organism evidence="9 10">
    <name type="scientific">Tistlia consotensis USBA 355</name>
    <dbReference type="NCBI Taxonomy" id="560819"/>
    <lineage>
        <taxon>Bacteria</taxon>
        <taxon>Pseudomonadati</taxon>
        <taxon>Pseudomonadota</taxon>
        <taxon>Alphaproteobacteria</taxon>
        <taxon>Rhodospirillales</taxon>
        <taxon>Rhodovibrionaceae</taxon>
        <taxon>Tistlia</taxon>
    </lineage>
</organism>
<evidence type="ECO:0000256" key="3">
    <source>
        <dbReference type="ARBA" id="ARBA00022553"/>
    </source>
</evidence>
<dbReference type="PROSITE" id="PS50109">
    <property type="entry name" value="HIS_KIN"/>
    <property type="match status" value="1"/>
</dbReference>
<dbReference type="InterPro" id="IPR004358">
    <property type="entry name" value="Sig_transdc_His_kin-like_C"/>
</dbReference>
<feature type="domain" description="PAS" evidence="7">
    <location>
        <begin position="147"/>
        <end position="200"/>
    </location>
</feature>
<dbReference type="GO" id="GO:0006355">
    <property type="term" value="P:regulation of DNA-templated transcription"/>
    <property type="evidence" value="ECO:0007669"/>
    <property type="project" value="InterPro"/>
</dbReference>
<dbReference type="CDD" id="cd00082">
    <property type="entry name" value="HisKA"/>
    <property type="match status" value="1"/>
</dbReference>
<dbReference type="InterPro" id="IPR003661">
    <property type="entry name" value="HisK_dim/P_dom"/>
</dbReference>
<dbReference type="Gene3D" id="3.40.50.2300">
    <property type="match status" value="3"/>
</dbReference>
<proteinExistence type="predicted"/>
<evidence type="ECO:0000256" key="1">
    <source>
        <dbReference type="ARBA" id="ARBA00000085"/>
    </source>
</evidence>
<dbReference type="EC" id="2.7.13.3" evidence="2"/>
<dbReference type="InterPro" id="IPR000014">
    <property type="entry name" value="PAS"/>
</dbReference>
<dbReference type="SMART" id="SM00387">
    <property type="entry name" value="HATPase_c"/>
    <property type="match status" value="1"/>
</dbReference>
<comment type="catalytic activity">
    <reaction evidence="1">
        <text>ATP + protein L-histidine = ADP + protein N-phospho-L-histidine.</text>
        <dbReference type="EC" id="2.7.13.3"/>
    </reaction>
</comment>
<feature type="domain" description="Response regulatory" evidence="6">
    <location>
        <begin position="13"/>
        <end position="129"/>
    </location>
</feature>
<dbReference type="PANTHER" id="PTHR43065">
    <property type="entry name" value="SENSOR HISTIDINE KINASE"/>
    <property type="match status" value="1"/>
</dbReference>
<dbReference type="GO" id="GO:0000155">
    <property type="term" value="F:phosphorelay sensor kinase activity"/>
    <property type="evidence" value="ECO:0007669"/>
    <property type="project" value="InterPro"/>
</dbReference>
<dbReference type="Pfam" id="PF02518">
    <property type="entry name" value="HATPase_c"/>
    <property type="match status" value="1"/>
</dbReference>
<dbReference type="PROSITE" id="PS50113">
    <property type="entry name" value="PAC"/>
    <property type="match status" value="1"/>
</dbReference>
<feature type="modified residue" description="4-aspartylphosphate" evidence="4">
    <location>
        <position position="585"/>
    </location>
</feature>
<dbReference type="CDD" id="cd00156">
    <property type="entry name" value="REC"/>
    <property type="match status" value="2"/>
</dbReference>
<name>A0A1Y6C8U4_9PROT</name>
<dbReference type="InterPro" id="IPR000700">
    <property type="entry name" value="PAS-assoc_C"/>
</dbReference>
<evidence type="ECO:0000256" key="4">
    <source>
        <dbReference type="PROSITE-ProRule" id="PRU00169"/>
    </source>
</evidence>
<dbReference type="Pfam" id="PF00072">
    <property type="entry name" value="Response_reg"/>
    <property type="match status" value="3"/>
</dbReference>
<keyword evidence="10" id="KW-1185">Reference proteome</keyword>
<evidence type="ECO:0000259" key="5">
    <source>
        <dbReference type="PROSITE" id="PS50109"/>
    </source>
</evidence>
<dbReference type="PROSITE" id="PS50110">
    <property type="entry name" value="RESPONSE_REGULATORY"/>
    <property type="match status" value="3"/>
</dbReference>
<dbReference type="GO" id="GO:0005524">
    <property type="term" value="F:ATP binding"/>
    <property type="evidence" value="ECO:0007669"/>
    <property type="project" value="UniProtKB-KW"/>
</dbReference>
<dbReference type="InterPro" id="IPR003594">
    <property type="entry name" value="HATPase_dom"/>
</dbReference>
<feature type="domain" description="Response regulatory" evidence="6">
    <location>
        <begin position="535"/>
        <end position="651"/>
    </location>
</feature>
<dbReference type="SMART" id="SM00091">
    <property type="entry name" value="PAS"/>
    <property type="match status" value="1"/>
</dbReference>
<evidence type="ECO:0000313" key="10">
    <source>
        <dbReference type="Proteomes" id="UP000192917"/>
    </source>
</evidence>
<dbReference type="Gene3D" id="3.30.450.20">
    <property type="entry name" value="PAS domain"/>
    <property type="match status" value="1"/>
</dbReference>
<feature type="domain" description="PAC" evidence="8">
    <location>
        <begin position="225"/>
        <end position="275"/>
    </location>
</feature>
<feature type="modified residue" description="4-aspartylphosphate" evidence="4">
    <location>
        <position position="712"/>
    </location>
</feature>
<gene>
    <name evidence="9" type="ORF">SAMN05428998_11415</name>
</gene>
<dbReference type="PRINTS" id="PR00344">
    <property type="entry name" value="BCTRLSENSOR"/>
</dbReference>
<dbReference type="InterPro" id="IPR035965">
    <property type="entry name" value="PAS-like_dom_sf"/>
</dbReference>
<evidence type="ECO:0000259" key="7">
    <source>
        <dbReference type="PROSITE" id="PS50112"/>
    </source>
</evidence>
<feature type="domain" description="Response regulatory" evidence="6">
    <location>
        <begin position="663"/>
        <end position="782"/>
    </location>
</feature>
<dbReference type="CDD" id="cd00130">
    <property type="entry name" value="PAS"/>
    <property type="match status" value="1"/>
</dbReference>
<dbReference type="InterPro" id="IPR011006">
    <property type="entry name" value="CheY-like_superfamily"/>
</dbReference>
<dbReference type="InterPro" id="IPR005467">
    <property type="entry name" value="His_kinase_dom"/>
</dbReference>
<dbReference type="PANTHER" id="PTHR43065:SF49">
    <property type="entry name" value="HISTIDINE KINASE"/>
    <property type="match status" value="1"/>
</dbReference>
<dbReference type="STRING" id="560819.SAMN05428998_11415"/>
<protein>
    <recommendedName>
        <fullName evidence="2">histidine kinase</fullName>
        <ecNumber evidence="2">2.7.13.3</ecNumber>
    </recommendedName>
</protein>
<dbReference type="InterPro" id="IPR036097">
    <property type="entry name" value="HisK_dim/P_sf"/>
</dbReference>
<accession>A0A1Y6C8U4</accession>
<dbReference type="InterPro" id="IPR036890">
    <property type="entry name" value="HATPase_C_sf"/>
</dbReference>
<dbReference type="NCBIfam" id="TIGR00229">
    <property type="entry name" value="sensory_box"/>
    <property type="match status" value="1"/>
</dbReference>
<dbReference type="SUPFAM" id="SSF55874">
    <property type="entry name" value="ATPase domain of HSP90 chaperone/DNA topoisomerase II/histidine kinase"/>
    <property type="match status" value="1"/>
</dbReference>
<evidence type="ECO:0000259" key="8">
    <source>
        <dbReference type="PROSITE" id="PS50113"/>
    </source>
</evidence>
<dbReference type="AlphaFoldDB" id="A0A1Y6C8U4"/>
<dbReference type="SUPFAM" id="SSF47384">
    <property type="entry name" value="Homodimeric domain of signal transducing histidine kinase"/>
    <property type="match status" value="1"/>
</dbReference>
<dbReference type="Proteomes" id="UP000192917">
    <property type="component" value="Unassembled WGS sequence"/>
</dbReference>
<sequence length="787" mass="85627">MSGQERGMAKPLRVLLVEDSPDDAELILRELRRGGLAPSHRTVAAAEAFLGALESQEWDLILCDYTMTGFSGAQALALLRSRGLDIPFIFVSGTIGEETAVAAMRAGAQDYVVKDNLKRLVPAIERELRDSAMRQGRLRAEAERQAAETRFREILAMAPDAVVAVDEEQRITLFNRAAEAVFGYSVEEVSGQFLDLLLPSGMVAEHRRHLAAFAERPETVRRMSERSEVTGRRKSGEEFPAEASISKLIEDGRTTFLAVIRDVSERKALQEQLRQVQKMEAVGQLTGGLAHDFNNLLTIVIGNLDQLCEELDGQLRARKLADQALGASLRGANLTRQLLAFSRRQPLETRVFDLNRLVSDTIALLRRTLGEPVEVETRLAAELWPALADPTQLEAALANLAINARDAMPDGGRLIVETANKPLDAHYAACNLEVAPGDYVVLAVSDSGTGIPPEVLDKVFEPFFTTKDPGKGTGLGLSMVYGFAKQSGGHVKIYSELGHGTTVRLYLPRASTQPKDEEAAAPHLRPVTKVARDATILVVEDDEEVRAVALRQLRALGYRVVEAADGKAGLQLLEQQAEVDLLFTDVVMRGGMSGPELAREARRRWPSLKVLFTSGYTEAALAGGSSIEGLGNLLSKPYRRDELARKVAEALDGNGHAAVTGLRLLMVDDEPDVGAFVREVAEGLGFEVAFTDRARQFAALYSSFRPDVVILDLAMPDTDGIELLQVLADAGSRARILLMSGFDPKMREAALLLGKARALRMVGIVPKPVRAAELRLLLAELGRDGGA</sequence>
<dbReference type="Pfam" id="PF13426">
    <property type="entry name" value="PAS_9"/>
    <property type="match status" value="1"/>
</dbReference>
<dbReference type="SMART" id="SM00448">
    <property type="entry name" value="REC"/>
    <property type="match status" value="3"/>
</dbReference>
<dbReference type="Gene3D" id="3.30.565.10">
    <property type="entry name" value="Histidine kinase-like ATPase, C-terminal domain"/>
    <property type="match status" value="1"/>
</dbReference>